<proteinExistence type="predicted"/>
<accession>A0A7J7IQC3</accession>
<gene>
    <name evidence="3" type="ORF">F1559_004333</name>
</gene>
<feature type="compositionally biased region" description="Basic and acidic residues" evidence="1">
    <location>
        <begin position="104"/>
        <end position="114"/>
    </location>
</feature>
<evidence type="ECO:0000313" key="3">
    <source>
        <dbReference type="EMBL" id="KAF6005315.1"/>
    </source>
</evidence>
<feature type="compositionally biased region" description="Polar residues" evidence="1">
    <location>
        <begin position="123"/>
        <end position="132"/>
    </location>
</feature>
<evidence type="ECO:0000256" key="1">
    <source>
        <dbReference type="SAM" id="MobiDB-lite"/>
    </source>
</evidence>
<evidence type="ECO:0000313" key="4">
    <source>
        <dbReference type="Proteomes" id="UP000530660"/>
    </source>
</evidence>
<feature type="compositionally biased region" description="Polar residues" evidence="1">
    <location>
        <begin position="84"/>
        <end position="102"/>
    </location>
</feature>
<name>A0A7J7IQC3_9RHOD</name>
<keyword evidence="2" id="KW-0732">Signal</keyword>
<feature type="signal peptide" evidence="2">
    <location>
        <begin position="1"/>
        <end position="19"/>
    </location>
</feature>
<reference evidence="3 4" key="1">
    <citation type="journal article" date="2020" name="J. Phycol.">
        <title>Comparative genome analysis reveals Cyanidiococcus gen. nov., a new extremophilic red algal genus sister to Cyanidioschyzon (Cyanidioschyzonaceae, Rhodophyta).</title>
        <authorList>
            <person name="Liu S.-L."/>
            <person name="Chiang Y.-R."/>
            <person name="Yoon H.S."/>
            <person name="Fu H.-Y."/>
        </authorList>
    </citation>
    <scope>NUCLEOTIDE SEQUENCE [LARGE SCALE GENOMIC DNA]</scope>
    <source>
        <strain evidence="3 4">THAL066</strain>
    </source>
</reference>
<sequence>MLCFMSLPVLFIGAGPVAWRRKAHFCGQFARCNSAWPQGSSLVPGDRPVKYASDPTRAVRLVALAKKRSNRAKRKSDGGGGFEPTSQRQPVSRPTEQEQLGSRVTHETGPKSPDDVGDDVTLTAVNQEQSLGESKDMSGNGHAHRDDRDRAVAAEVSAASDATDADERHTLHVQQPRTEKAVQELLSGVSLRSNQELSQVMQALQLADADVIKQRAPMTYRFRQLFAFAEEALLRDEDLEQLEGVRKSQPQTQAYAPLQQVALQGLTKAGVAAIAANRHYFDNRFFYGLSALRLAAEHRGQTTERDRLTLLAFRAQQSVRIIDAPLMRALNEAERTVQELLEEMLKVPAEQLESLVESTLKDASSANLVAIWLVVYAASAAWEMRRLQDPRNVNQKVVHALLQIRSFLRTRETYRARLPAELHWLGQIALERDRTGEERLLREPPDPVETTARVGGLAASLAQASSNAYIALSRMFRYLYDALRRIHFEAGDLLEDAEDILCSPDIQSPEPQVESRFQRITLQSIESA</sequence>
<keyword evidence="4" id="KW-1185">Reference proteome</keyword>
<dbReference type="EMBL" id="VWRR01000001">
    <property type="protein sequence ID" value="KAF6005315.1"/>
    <property type="molecule type" value="Genomic_DNA"/>
</dbReference>
<organism evidence="3 4">
    <name type="scientific">Cyanidiococcus yangmingshanensis</name>
    <dbReference type="NCBI Taxonomy" id="2690220"/>
    <lineage>
        <taxon>Eukaryota</taxon>
        <taxon>Rhodophyta</taxon>
        <taxon>Bangiophyceae</taxon>
        <taxon>Cyanidiales</taxon>
        <taxon>Cyanidiaceae</taxon>
        <taxon>Cyanidiococcus</taxon>
    </lineage>
</organism>
<feature type="compositionally biased region" description="Basic residues" evidence="1">
    <location>
        <begin position="65"/>
        <end position="74"/>
    </location>
</feature>
<dbReference type="AlphaFoldDB" id="A0A7J7IQC3"/>
<feature type="region of interest" description="Disordered" evidence="1">
    <location>
        <begin position="65"/>
        <end position="150"/>
    </location>
</feature>
<comment type="caution">
    <text evidence="3">The sequence shown here is derived from an EMBL/GenBank/DDBJ whole genome shotgun (WGS) entry which is preliminary data.</text>
</comment>
<evidence type="ECO:0000256" key="2">
    <source>
        <dbReference type="SAM" id="SignalP"/>
    </source>
</evidence>
<dbReference type="Proteomes" id="UP000530660">
    <property type="component" value="Unassembled WGS sequence"/>
</dbReference>
<protein>
    <submittedName>
        <fullName evidence="3">Uncharacterized protein</fullName>
    </submittedName>
</protein>
<feature type="chain" id="PRO_5029762911" evidence="2">
    <location>
        <begin position="20"/>
        <end position="528"/>
    </location>
</feature>
<dbReference type="OrthoDB" id="10512557at2759"/>